<dbReference type="AlphaFoldDB" id="A0A1U9JTG1"/>
<sequence>MAGGKPQRQPDKEKNPLKGGFFVIIVFKAGLAGKAVAVFKIA</sequence>
<dbReference type="STRING" id="1902579.BHV28_04370"/>
<evidence type="ECO:0000256" key="1">
    <source>
        <dbReference type="SAM" id="Phobius"/>
    </source>
</evidence>
<reference evidence="2 3" key="2">
    <citation type="journal article" date="2016" name="Sci. Rep.">
        <title>The genome of Rhizobiales bacteria in predatory ants reveals urease gene functions but no genes for nitrogen fixation.</title>
        <authorList>
            <person name="Neuvonen M.M."/>
            <person name="Tamarit D."/>
            <person name="Naslund K."/>
            <person name="Liebig J."/>
            <person name="Feldhaar H."/>
            <person name="Moran N.A."/>
            <person name="Guy L."/>
            <person name="Andersson S.G."/>
        </authorList>
    </citation>
    <scope>NUCLEOTIDE SEQUENCE [LARGE SCALE GENOMIC DNA]</scope>
    <source>
        <strain evidence="2 3">Hsal</strain>
    </source>
</reference>
<name>A0A1U9JTG1_9HYPH</name>
<protein>
    <submittedName>
        <fullName evidence="2">Uncharacterized protein</fullName>
    </submittedName>
</protein>
<gene>
    <name evidence="2" type="ORF">BHV28_04370</name>
</gene>
<keyword evidence="3" id="KW-1185">Reference proteome</keyword>
<dbReference type="KEGG" id="thd:BHV28_04370"/>
<proteinExistence type="predicted"/>
<keyword evidence="1" id="KW-0812">Transmembrane</keyword>
<accession>A0A1U9JTG1</accession>
<dbReference type="Proteomes" id="UP000188912">
    <property type="component" value="Chromosome"/>
</dbReference>
<reference evidence="2 3" key="1">
    <citation type="journal article" date="2010" name="Science">
        <title>Genomic comparison of the ants Camponotus floridanus and Harpegnathos saltator.</title>
        <authorList>
            <person name="Bonasio R."/>
            <person name="Zhang G."/>
            <person name="Ye C."/>
            <person name="Mutti N.S."/>
            <person name="Fang X."/>
            <person name="Qin N."/>
            <person name="Donahue G."/>
            <person name="Yang P."/>
            <person name="Li Q."/>
            <person name="Li C."/>
            <person name="Zhang P."/>
            <person name="Huang Z."/>
            <person name="Berger S.L."/>
            <person name="Reinberg D."/>
            <person name="Wang J."/>
            <person name="Liebig J."/>
        </authorList>
    </citation>
    <scope>NUCLEOTIDE SEQUENCE [LARGE SCALE GENOMIC DNA]</scope>
    <source>
        <strain evidence="2 3">Hsal</strain>
    </source>
</reference>
<dbReference type="EMBL" id="CP017315">
    <property type="protein sequence ID" value="AQS41149.1"/>
    <property type="molecule type" value="Genomic_DNA"/>
</dbReference>
<organism evidence="2 3">
    <name type="scientific">Candidatus Tokpelaia hoelldobleri</name>
    <dbReference type="NCBI Taxonomy" id="1902579"/>
    <lineage>
        <taxon>Bacteria</taxon>
        <taxon>Pseudomonadati</taxon>
        <taxon>Pseudomonadota</taxon>
        <taxon>Alphaproteobacteria</taxon>
        <taxon>Hyphomicrobiales</taxon>
        <taxon>Candidatus Tokpelaia</taxon>
    </lineage>
</organism>
<evidence type="ECO:0000313" key="3">
    <source>
        <dbReference type="Proteomes" id="UP000188912"/>
    </source>
</evidence>
<keyword evidence="1" id="KW-1133">Transmembrane helix</keyword>
<evidence type="ECO:0000313" key="2">
    <source>
        <dbReference type="EMBL" id="AQS41149.1"/>
    </source>
</evidence>
<keyword evidence="1" id="KW-0472">Membrane</keyword>
<feature type="transmembrane region" description="Helical" evidence="1">
    <location>
        <begin position="20"/>
        <end position="39"/>
    </location>
</feature>